<dbReference type="SUPFAM" id="SSF55729">
    <property type="entry name" value="Acyl-CoA N-acyltransferases (Nat)"/>
    <property type="match status" value="1"/>
</dbReference>
<reference evidence="2 3" key="1">
    <citation type="submission" date="2020-12" db="EMBL/GenBank/DDBJ databases">
        <title>FDA dAtabase for Regulatory Grade micrObial Sequences (FDA-ARGOS): Supporting development and validation of Infectious Disease Dx tests.</title>
        <authorList>
            <person name="Sproer C."/>
            <person name="Gronow S."/>
            <person name="Severitt S."/>
            <person name="Schroder I."/>
            <person name="Tallon L."/>
            <person name="Sadzewicz L."/>
            <person name="Zhao X."/>
            <person name="Boylan J."/>
            <person name="Ott S."/>
            <person name="Bowen H."/>
            <person name="Vavikolanu K."/>
            <person name="Mehta A."/>
            <person name="Aluvathingal J."/>
            <person name="Nadendla S."/>
            <person name="Lowell S."/>
            <person name="Myers T."/>
            <person name="Yan Y."/>
            <person name="Sichtig H."/>
        </authorList>
    </citation>
    <scope>NUCLEOTIDE SEQUENCE [LARGE SCALE GENOMIC DNA]</scope>
    <source>
        <strain evidence="2 3">FDAARGOS_986</strain>
    </source>
</reference>
<evidence type="ECO:0000313" key="3">
    <source>
        <dbReference type="Proteomes" id="UP000595481"/>
    </source>
</evidence>
<keyword evidence="3" id="KW-1185">Reference proteome</keyword>
<dbReference type="RefSeq" id="WP_052448132.1">
    <property type="nucleotide sequence ID" value="NZ_CP066092.1"/>
</dbReference>
<feature type="domain" description="N-acetyltransferase" evidence="1">
    <location>
        <begin position="1"/>
        <end position="108"/>
    </location>
</feature>
<dbReference type="PROSITE" id="PS51186">
    <property type="entry name" value="GNAT"/>
    <property type="match status" value="1"/>
</dbReference>
<name>A0A7T4DPI0_AERJA</name>
<evidence type="ECO:0000313" key="2">
    <source>
        <dbReference type="EMBL" id="QQB20213.1"/>
    </source>
</evidence>
<gene>
    <name evidence="2" type="ORF">I6H43_01275</name>
</gene>
<protein>
    <submittedName>
        <fullName evidence="2">GNAT family N-acetyltransferase</fullName>
    </submittedName>
</protein>
<dbReference type="Pfam" id="PF00583">
    <property type="entry name" value="Acetyltransf_1"/>
    <property type="match status" value="1"/>
</dbReference>
<dbReference type="InterPro" id="IPR016181">
    <property type="entry name" value="Acyl_CoA_acyltransferase"/>
</dbReference>
<dbReference type="EMBL" id="CP066092">
    <property type="protein sequence ID" value="QQB20213.1"/>
    <property type="molecule type" value="Genomic_DNA"/>
</dbReference>
<dbReference type="InterPro" id="IPR000182">
    <property type="entry name" value="GNAT_dom"/>
</dbReference>
<sequence>MLAYHQDNTHYLTVIEAGECIGFIILVCDEQGIEFRRIVITKKGSGLGQSALLEMEKYCLAHFNKKRIWLDVFDYNLRGIHIYEKSGYKRVNSVAHPKGNLFIYEKNI</sequence>
<dbReference type="Proteomes" id="UP000595481">
    <property type="component" value="Chromosome"/>
</dbReference>
<proteinExistence type="predicted"/>
<evidence type="ECO:0000259" key="1">
    <source>
        <dbReference type="PROSITE" id="PS51186"/>
    </source>
</evidence>
<accession>A0A7T4DPI0</accession>
<dbReference type="Gene3D" id="3.40.630.30">
    <property type="match status" value="1"/>
</dbReference>
<dbReference type="GeneID" id="69549873"/>
<organism evidence="2 3">
    <name type="scientific">Aeromonas jandaei</name>
    <dbReference type="NCBI Taxonomy" id="650"/>
    <lineage>
        <taxon>Bacteria</taxon>
        <taxon>Pseudomonadati</taxon>
        <taxon>Pseudomonadota</taxon>
        <taxon>Gammaproteobacteria</taxon>
        <taxon>Aeromonadales</taxon>
        <taxon>Aeromonadaceae</taxon>
        <taxon>Aeromonas</taxon>
    </lineage>
</organism>